<dbReference type="HOGENOM" id="CLU_2956657_0_0_4"/>
<reference evidence="1" key="1">
    <citation type="submission" date="2008-03" db="EMBL/GenBank/DDBJ databases">
        <title>Complete sequence of Polynucleobacter necessarius STIR1.</title>
        <authorList>
            <consortium name="US DOE Joint Genome Institute"/>
            <person name="Copeland A."/>
            <person name="Lucas S."/>
            <person name="Lapidus A."/>
            <person name="Barry K."/>
            <person name="Detter J.C."/>
            <person name="Glavina del Rio T."/>
            <person name="Hammon N."/>
            <person name="Israni S."/>
            <person name="Dalin E."/>
            <person name="Tice H."/>
            <person name="Pitluck S."/>
            <person name="Chain P."/>
            <person name="Malfatti S."/>
            <person name="Shin M."/>
            <person name="Vergez L."/>
            <person name="Schmutz J."/>
            <person name="Larimer F."/>
            <person name="Land M."/>
            <person name="Hauser L."/>
            <person name="Kyrpides N."/>
            <person name="Kim E."/>
            <person name="Hahn M."/>
            <person name="Richardson P."/>
        </authorList>
    </citation>
    <scope>NUCLEOTIDE SEQUENCE [LARGE SCALE GENOMIC DNA]</scope>
    <source>
        <strain evidence="1">STIR1</strain>
    </source>
</reference>
<gene>
    <name evidence="1" type="ordered locus">Pnec_0773</name>
</gene>
<dbReference type="AlphaFoldDB" id="B1XUG3"/>
<name>B1XUG3_POLNS</name>
<evidence type="ECO:0000313" key="1">
    <source>
        <dbReference type="EMBL" id="ACB43990.1"/>
    </source>
</evidence>
<accession>B1XUG3</accession>
<dbReference type="STRING" id="452638.Pnec_0773"/>
<protein>
    <submittedName>
        <fullName evidence="1">Uncharacterized protein</fullName>
    </submittedName>
</protein>
<dbReference type="KEGG" id="pne:Pnec_0773"/>
<dbReference type="EMBL" id="CP001010">
    <property type="protein sequence ID" value="ACB43990.1"/>
    <property type="molecule type" value="Genomic_DNA"/>
</dbReference>
<organism evidence="1">
    <name type="scientific">Polynucleobacter necessarius subsp. necessarius (strain STIR1)</name>
    <dbReference type="NCBI Taxonomy" id="452638"/>
    <lineage>
        <taxon>Bacteria</taxon>
        <taxon>Pseudomonadati</taxon>
        <taxon>Pseudomonadota</taxon>
        <taxon>Betaproteobacteria</taxon>
        <taxon>Burkholderiales</taxon>
        <taxon>Burkholderiaceae</taxon>
        <taxon>Polynucleobacter</taxon>
    </lineage>
</organism>
<proteinExistence type="predicted"/>
<sequence length="59" mass="6956">MREEYDRQRKRMGDGNNATQYRLSQIVVSTETDAIDLIRRILKQINSKTKALKCCVFFC</sequence>